<dbReference type="Pfam" id="PF13102">
    <property type="entry name" value="Phage_int_SAM_5"/>
    <property type="match status" value="1"/>
</dbReference>
<dbReference type="Proteomes" id="UP001597241">
    <property type="component" value="Unassembled WGS sequence"/>
</dbReference>
<comment type="caution">
    <text evidence="5">The sequence shown here is derived from an EMBL/GenBank/DDBJ whole genome shotgun (WGS) entry which is preliminary data.</text>
</comment>
<feature type="domain" description="Tyr recombinase" evidence="4">
    <location>
        <begin position="233"/>
        <end position="426"/>
    </location>
</feature>
<sequence>MDFNISIYLDKRTLIKHSKNLYRVKLRVYSNITKKAKLYSTKIDLSIEDFEKIFNSTIKVKKKLSETKSYLLKFEQEAIDVCKELDPFTFEKFERKFFRNKNAAINVAHHYLEKINALLNNDQIATANNYELSLKSFGMFILKKTKFNSLEEKEIEISKAIKNFTFYDVTADWLEKYEYWMVKKELKSFTTVSMYVRCLRTIFNDAISENDIKEDIYPFGRGKTKYQIPSSQKTKKALKSSQLTILFQATPETLKQEKAKDFWFLSYALYGINFKDICLLTYSDLNEDSIKYFREKTVTTKKSNLKEISIPLNDYAKQIIEKYSNPSKKKTDYVFTVVDKKDNAFEQKRKIKNFISFINLHINKIAKKNGVNFKISTYWARHSFASVSIQNGATMEFISEALNHSNMNVTKGYFSGFDDKTKKQFSKNLMNF</sequence>
<dbReference type="InterPro" id="IPR025269">
    <property type="entry name" value="SAM-like_dom"/>
</dbReference>
<dbReference type="PANTHER" id="PTHR30349">
    <property type="entry name" value="PHAGE INTEGRASE-RELATED"/>
    <property type="match status" value="1"/>
</dbReference>
<evidence type="ECO:0000256" key="1">
    <source>
        <dbReference type="ARBA" id="ARBA00008857"/>
    </source>
</evidence>
<dbReference type="SUPFAM" id="SSF56349">
    <property type="entry name" value="DNA breaking-rejoining enzymes"/>
    <property type="match status" value="1"/>
</dbReference>
<dbReference type="InterPro" id="IPR050090">
    <property type="entry name" value="Tyrosine_recombinase_XerCD"/>
</dbReference>
<evidence type="ECO:0000313" key="6">
    <source>
        <dbReference type="Proteomes" id="UP001597241"/>
    </source>
</evidence>
<keyword evidence="6" id="KW-1185">Reference proteome</keyword>
<protein>
    <submittedName>
        <fullName evidence="5">Tyrosine-type recombinase/integrase</fullName>
    </submittedName>
</protein>
<accession>A0ABW3WJZ1</accession>
<dbReference type="Gene3D" id="1.10.443.10">
    <property type="entry name" value="Intergrase catalytic core"/>
    <property type="match status" value="1"/>
</dbReference>
<evidence type="ECO:0000313" key="5">
    <source>
        <dbReference type="EMBL" id="MFD1292599.1"/>
    </source>
</evidence>
<gene>
    <name evidence="5" type="ORF">ACFQ5N_02015</name>
</gene>
<comment type="similarity">
    <text evidence="1">Belongs to the 'phage' integrase family.</text>
</comment>
<organism evidence="5 6">
    <name type="scientific">Lutibacter holmesii</name>
    <dbReference type="NCBI Taxonomy" id="1137985"/>
    <lineage>
        <taxon>Bacteria</taxon>
        <taxon>Pseudomonadati</taxon>
        <taxon>Bacteroidota</taxon>
        <taxon>Flavobacteriia</taxon>
        <taxon>Flavobacteriales</taxon>
        <taxon>Flavobacteriaceae</taxon>
        <taxon>Lutibacter</taxon>
    </lineage>
</organism>
<proteinExistence type="inferred from homology"/>
<dbReference type="PANTHER" id="PTHR30349:SF64">
    <property type="entry name" value="PROPHAGE INTEGRASE INTD-RELATED"/>
    <property type="match status" value="1"/>
</dbReference>
<keyword evidence="2" id="KW-0238">DNA-binding</keyword>
<dbReference type="RefSeq" id="WP_386807293.1">
    <property type="nucleotide sequence ID" value="NZ_JBHTMV010000002.1"/>
</dbReference>
<dbReference type="Gene3D" id="1.10.150.130">
    <property type="match status" value="1"/>
</dbReference>
<dbReference type="Pfam" id="PF00589">
    <property type="entry name" value="Phage_integrase"/>
    <property type="match status" value="1"/>
</dbReference>
<dbReference type="InterPro" id="IPR010998">
    <property type="entry name" value="Integrase_recombinase_N"/>
</dbReference>
<reference evidence="6" key="1">
    <citation type="journal article" date="2019" name="Int. J. Syst. Evol. Microbiol.">
        <title>The Global Catalogue of Microorganisms (GCM) 10K type strain sequencing project: providing services to taxonomists for standard genome sequencing and annotation.</title>
        <authorList>
            <consortium name="The Broad Institute Genomics Platform"/>
            <consortium name="The Broad Institute Genome Sequencing Center for Infectious Disease"/>
            <person name="Wu L."/>
            <person name="Ma J."/>
        </authorList>
    </citation>
    <scope>NUCLEOTIDE SEQUENCE [LARGE SCALE GENOMIC DNA]</scope>
    <source>
        <strain evidence="6">CCUG 62221</strain>
    </source>
</reference>
<evidence type="ECO:0000259" key="4">
    <source>
        <dbReference type="PROSITE" id="PS51898"/>
    </source>
</evidence>
<evidence type="ECO:0000256" key="3">
    <source>
        <dbReference type="ARBA" id="ARBA00023172"/>
    </source>
</evidence>
<dbReference type="PROSITE" id="PS51898">
    <property type="entry name" value="TYR_RECOMBINASE"/>
    <property type="match status" value="1"/>
</dbReference>
<keyword evidence="3" id="KW-0233">DNA recombination</keyword>
<dbReference type="EMBL" id="JBHTMV010000002">
    <property type="protein sequence ID" value="MFD1292599.1"/>
    <property type="molecule type" value="Genomic_DNA"/>
</dbReference>
<dbReference type="InterPro" id="IPR011010">
    <property type="entry name" value="DNA_brk_join_enz"/>
</dbReference>
<evidence type="ECO:0000256" key="2">
    <source>
        <dbReference type="ARBA" id="ARBA00023125"/>
    </source>
</evidence>
<dbReference type="InterPro" id="IPR013762">
    <property type="entry name" value="Integrase-like_cat_sf"/>
</dbReference>
<dbReference type="InterPro" id="IPR002104">
    <property type="entry name" value="Integrase_catalytic"/>
</dbReference>
<name>A0ABW3WJZ1_9FLAO</name>